<dbReference type="Gene3D" id="3.40.50.720">
    <property type="entry name" value="NAD(P)-binding Rossmann-like Domain"/>
    <property type="match status" value="1"/>
</dbReference>
<dbReference type="InterPro" id="IPR002347">
    <property type="entry name" value="SDR_fam"/>
</dbReference>
<dbReference type="PRINTS" id="PR00080">
    <property type="entry name" value="SDRFAMILY"/>
</dbReference>
<evidence type="ECO:0000256" key="1">
    <source>
        <dbReference type="ARBA" id="ARBA00006484"/>
    </source>
</evidence>
<dbReference type="PROSITE" id="PS00061">
    <property type="entry name" value="ADH_SHORT"/>
    <property type="match status" value="1"/>
</dbReference>
<organism evidence="3 4">
    <name type="scientific">Solimonas marina</name>
    <dbReference type="NCBI Taxonomy" id="2714601"/>
    <lineage>
        <taxon>Bacteria</taxon>
        <taxon>Pseudomonadati</taxon>
        <taxon>Pseudomonadota</taxon>
        <taxon>Gammaproteobacteria</taxon>
        <taxon>Nevskiales</taxon>
        <taxon>Nevskiaceae</taxon>
        <taxon>Solimonas</taxon>
    </lineage>
</organism>
<keyword evidence="4" id="KW-1185">Reference proteome</keyword>
<dbReference type="FunFam" id="3.40.50.720:FF:000084">
    <property type="entry name" value="Short-chain dehydrogenase reductase"/>
    <property type="match status" value="1"/>
</dbReference>
<reference evidence="3" key="1">
    <citation type="submission" date="2020-03" db="EMBL/GenBank/DDBJ databases">
        <title>Solimonas marina sp. nov., isolated from deep seawater of the Pacific Ocean.</title>
        <authorList>
            <person name="Liu X."/>
            <person name="Lai Q."/>
            <person name="Sun F."/>
            <person name="Gai Y."/>
            <person name="Li G."/>
            <person name="Shao Z."/>
        </authorList>
    </citation>
    <scope>NUCLEOTIDE SEQUENCE</scope>
    <source>
        <strain evidence="3">C16B3</strain>
    </source>
</reference>
<dbReference type="Pfam" id="PF13561">
    <property type="entry name" value="adh_short_C2"/>
    <property type="match status" value="1"/>
</dbReference>
<keyword evidence="2" id="KW-0560">Oxidoreductase</keyword>
<dbReference type="Proteomes" id="UP000653472">
    <property type="component" value="Unassembled WGS sequence"/>
</dbReference>
<dbReference type="InterPro" id="IPR020904">
    <property type="entry name" value="Sc_DH/Rdtase_CS"/>
</dbReference>
<proteinExistence type="inferred from homology"/>
<dbReference type="GO" id="GO:0016616">
    <property type="term" value="F:oxidoreductase activity, acting on the CH-OH group of donors, NAD or NADP as acceptor"/>
    <property type="evidence" value="ECO:0007669"/>
    <property type="project" value="TreeGrafter"/>
</dbReference>
<dbReference type="PRINTS" id="PR00081">
    <property type="entry name" value="GDHRDH"/>
</dbReference>
<gene>
    <name evidence="3" type="ORF">G7Y82_02045</name>
</gene>
<dbReference type="NCBIfam" id="NF004778">
    <property type="entry name" value="PRK06124.1"/>
    <property type="match status" value="1"/>
</dbReference>
<dbReference type="EMBL" id="JAAVXB010000001">
    <property type="protein sequence ID" value="NKF21080.1"/>
    <property type="molecule type" value="Genomic_DNA"/>
</dbReference>
<dbReference type="PANTHER" id="PTHR42760:SF133">
    <property type="entry name" value="3-OXOACYL-[ACYL-CARRIER-PROTEIN] REDUCTASE"/>
    <property type="match status" value="1"/>
</dbReference>
<comment type="similarity">
    <text evidence="1">Belongs to the short-chain dehydrogenases/reductases (SDR) family.</text>
</comment>
<evidence type="ECO:0000256" key="2">
    <source>
        <dbReference type="ARBA" id="ARBA00023002"/>
    </source>
</evidence>
<accession>A0A970B515</accession>
<dbReference type="InterPro" id="IPR036291">
    <property type="entry name" value="NAD(P)-bd_dom_sf"/>
</dbReference>
<dbReference type="AlphaFoldDB" id="A0A970B515"/>
<dbReference type="PANTHER" id="PTHR42760">
    <property type="entry name" value="SHORT-CHAIN DEHYDROGENASES/REDUCTASES FAMILY MEMBER"/>
    <property type="match status" value="1"/>
</dbReference>
<dbReference type="SUPFAM" id="SSF51735">
    <property type="entry name" value="NAD(P)-binding Rossmann-fold domains"/>
    <property type="match status" value="1"/>
</dbReference>
<protein>
    <submittedName>
        <fullName evidence="3">SDR family oxidoreductase</fullName>
    </submittedName>
</protein>
<name>A0A970B515_9GAMM</name>
<dbReference type="RefSeq" id="WP_168146323.1">
    <property type="nucleotide sequence ID" value="NZ_JAAVXB010000001.1"/>
</dbReference>
<evidence type="ECO:0000313" key="3">
    <source>
        <dbReference type="EMBL" id="NKF21080.1"/>
    </source>
</evidence>
<sequence>MDVSSSPFALRGRVALVTGASRGLGFEMAKGLAHAGATVLVHGRDPTTLAAVVDAIRDGGGQAHALSFDLGDGAAMATAIDAAVRQFERIDILVNNAGTRDRRSLAELDRAAVARLLEIDLLAPFQLARHVAAQMPAGGRIINISSIAGQISRAADPAYGTAKGGLEAMTRAMAAELGARAITVNAVAPGFFATDANGPLVDDPEIGAWLAQRTSLGRWGQPEEIAGAVVFLASPAASFITGHTLVVDGGHITHF</sequence>
<dbReference type="NCBIfam" id="NF005559">
    <property type="entry name" value="PRK07231.1"/>
    <property type="match status" value="1"/>
</dbReference>
<comment type="caution">
    <text evidence="3">The sequence shown here is derived from an EMBL/GenBank/DDBJ whole genome shotgun (WGS) entry which is preliminary data.</text>
</comment>
<evidence type="ECO:0000313" key="4">
    <source>
        <dbReference type="Proteomes" id="UP000653472"/>
    </source>
</evidence>